<reference evidence="1" key="1">
    <citation type="submission" date="2025-08" db="UniProtKB">
        <authorList>
            <consortium name="Ensembl"/>
        </authorList>
    </citation>
    <scope>IDENTIFICATION</scope>
</reference>
<dbReference type="PANTHER" id="PTHR14014:SF0">
    <property type="entry name" value="TELOMERE REPEATS-BINDING BOUQUET FORMATION PROTEIN 1"/>
    <property type="match status" value="1"/>
</dbReference>
<dbReference type="PANTHER" id="PTHR14014">
    <property type="entry name" value="TELOMERE REPEATS-BINDING BOUQUET FORMATION PROTEIN 1"/>
    <property type="match status" value="1"/>
</dbReference>
<accession>A0A3B4AGN0</accession>
<dbReference type="InterPro" id="IPR016024">
    <property type="entry name" value="ARM-type_fold"/>
</dbReference>
<protein>
    <recommendedName>
        <fullName evidence="3">Telomere repeat binding bouquet formation protein 1</fullName>
    </recommendedName>
</protein>
<dbReference type="InterPro" id="IPR042359">
    <property type="entry name" value="TERB1"/>
</dbReference>
<evidence type="ECO:0000313" key="1">
    <source>
        <dbReference type="Ensembl" id="ENSPMGP00000015779.1"/>
    </source>
</evidence>
<evidence type="ECO:0008006" key="3">
    <source>
        <dbReference type="Google" id="ProtNLM"/>
    </source>
</evidence>
<dbReference type="AlphaFoldDB" id="A0A3B4AGN0"/>
<dbReference type="STRING" id="409849.ENSPMGP00000015779"/>
<organism evidence="1 2">
    <name type="scientific">Periophthalmus magnuspinnatus</name>
    <dbReference type="NCBI Taxonomy" id="409849"/>
    <lineage>
        <taxon>Eukaryota</taxon>
        <taxon>Metazoa</taxon>
        <taxon>Chordata</taxon>
        <taxon>Craniata</taxon>
        <taxon>Vertebrata</taxon>
        <taxon>Euteleostomi</taxon>
        <taxon>Actinopterygii</taxon>
        <taxon>Neopterygii</taxon>
        <taxon>Teleostei</taxon>
        <taxon>Neoteleostei</taxon>
        <taxon>Acanthomorphata</taxon>
        <taxon>Gobiaria</taxon>
        <taxon>Gobiiformes</taxon>
        <taxon>Gobioidei</taxon>
        <taxon>Gobiidae</taxon>
        <taxon>Oxudercinae</taxon>
        <taxon>Periophthalmus</taxon>
    </lineage>
</organism>
<evidence type="ECO:0000313" key="2">
    <source>
        <dbReference type="Proteomes" id="UP000261520"/>
    </source>
</evidence>
<dbReference type="Gene3D" id="1.25.10.10">
    <property type="entry name" value="Leucine-rich Repeat Variant"/>
    <property type="match status" value="1"/>
</dbReference>
<dbReference type="InterPro" id="IPR011989">
    <property type="entry name" value="ARM-like"/>
</dbReference>
<keyword evidence="2" id="KW-1185">Reference proteome</keyword>
<proteinExistence type="predicted"/>
<dbReference type="SUPFAM" id="SSF48371">
    <property type="entry name" value="ARM repeat"/>
    <property type="match status" value="1"/>
</dbReference>
<sequence length="332" mass="36789">EEPGPPKKCQTDLSLLLECLKFQMKCPDLQKQALLTIHSICEKREHNVELLREMGGVAFLLNLSKSSIVRSDVAETSLFTLSTLAEANVYCKSSLSRKEIFTDLADWLVTEDAPLTKKRVIVYFLSVVVSNNKLGQILAQNTGCLDILLSLFRYSLHSSQLHQLWSSVSSALCGCVNNPQNEEGQRACVTVFPTVKNWFQQISLPQTELFQPICSFIAMTVTNNCMYLQKCFAAAGGLENLTLALIRFCLQSETSLLACQLAVSTSKTLSACISDNTSLASDLAKYGLVFHLFSLLINPKLESEERLSVLLTVGHCTERNTKSSWCKLAAFP</sequence>
<dbReference type="GO" id="GO:0070197">
    <property type="term" value="P:meiotic attachment of telomere to nuclear envelope"/>
    <property type="evidence" value="ECO:0007669"/>
    <property type="project" value="InterPro"/>
</dbReference>
<name>A0A3B4AGN0_9GOBI</name>
<dbReference type="GO" id="GO:0007129">
    <property type="term" value="P:homologous chromosome pairing at meiosis"/>
    <property type="evidence" value="ECO:0007669"/>
    <property type="project" value="TreeGrafter"/>
</dbReference>
<dbReference type="Ensembl" id="ENSPMGT00000016837.1">
    <property type="protein sequence ID" value="ENSPMGP00000015779.1"/>
    <property type="gene ID" value="ENSPMGG00000012926.1"/>
</dbReference>
<dbReference type="Proteomes" id="UP000261520">
    <property type="component" value="Unplaced"/>
</dbReference>
<reference evidence="1" key="2">
    <citation type="submission" date="2025-09" db="UniProtKB">
        <authorList>
            <consortium name="Ensembl"/>
        </authorList>
    </citation>
    <scope>IDENTIFICATION</scope>
</reference>